<evidence type="ECO:0000256" key="5">
    <source>
        <dbReference type="ARBA" id="ARBA00021843"/>
    </source>
</evidence>
<evidence type="ECO:0000256" key="11">
    <source>
        <dbReference type="PIRNR" id="PIRNR006431"/>
    </source>
</evidence>
<comment type="caution">
    <text evidence="14">The sequence shown here is derived from an EMBL/GenBank/DDBJ whole genome shotgun (WGS) entry which is preliminary data.</text>
</comment>
<keyword evidence="15" id="KW-1185">Reference proteome</keyword>
<accession>A0ABU1V1B9</accession>
<proteinExistence type="inferred from homology"/>
<keyword evidence="8 11" id="KW-0645">Protease</keyword>
<dbReference type="Pfam" id="PF00561">
    <property type="entry name" value="Abhydrolase_1"/>
    <property type="match status" value="1"/>
</dbReference>
<dbReference type="PANTHER" id="PTHR43722:SF1">
    <property type="entry name" value="PROLINE IMINOPEPTIDASE"/>
    <property type="match status" value="1"/>
</dbReference>
<feature type="domain" description="AB hydrolase-1" evidence="13">
    <location>
        <begin position="36"/>
        <end position="294"/>
    </location>
</feature>
<comment type="catalytic activity">
    <reaction evidence="1 11 12">
        <text>Release of N-terminal proline from a peptide.</text>
        <dbReference type="EC" id="3.4.11.5"/>
    </reaction>
</comment>
<dbReference type="InterPro" id="IPR002410">
    <property type="entry name" value="Peptidase_S33"/>
</dbReference>
<dbReference type="GO" id="GO:0004177">
    <property type="term" value="F:aminopeptidase activity"/>
    <property type="evidence" value="ECO:0007669"/>
    <property type="project" value="UniProtKB-KW"/>
</dbReference>
<evidence type="ECO:0000313" key="15">
    <source>
        <dbReference type="Proteomes" id="UP001253595"/>
    </source>
</evidence>
<dbReference type="SUPFAM" id="SSF53474">
    <property type="entry name" value="alpha/beta-Hydrolases"/>
    <property type="match status" value="1"/>
</dbReference>
<evidence type="ECO:0000256" key="8">
    <source>
        <dbReference type="ARBA" id="ARBA00022670"/>
    </source>
</evidence>
<evidence type="ECO:0000259" key="13">
    <source>
        <dbReference type="Pfam" id="PF00561"/>
    </source>
</evidence>
<evidence type="ECO:0000256" key="12">
    <source>
        <dbReference type="RuleBase" id="RU003421"/>
    </source>
</evidence>
<dbReference type="PANTHER" id="PTHR43722">
    <property type="entry name" value="PROLINE IMINOPEPTIDASE"/>
    <property type="match status" value="1"/>
</dbReference>
<keyword evidence="9 11" id="KW-0378">Hydrolase</keyword>
<dbReference type="Proteomes" id="UP001253595">
    <property type="component" value="Unassembled WGS sequence"/>
</dbReference>
<dbReference type="InterPro" id="IPR000073">
    <property type="entry name" value="AB_hydrolase_1"/>
</dbReference>
<dbReference type="InterPro" id="IPR005944">
    <property type="entry name" value="Pro_iminopeptidase"/>
</dbReference>
<name>A0ABU1V1B9_9GAMM</name>
<dbReference type="InterPro" id="IPR029058">
    <property type="entry name" value="AB_hydrolase_fold"/>
</dbReference>
<evidence type="ECO:0000256" key="3">
    <source>
        <dbReference type="ARBA" id="ARBA00010088"/>
    </source>
</evidence>
<comment type="similarity">
    <text evidence="3 11 12">Belongs to the peptidase S33 family.</text>
</comment>
<dbReference type="EC" id="3.4.11.5" evidence="4 11"/>
<evidence type="ECO:0000256" key="2">
    <source>
        <dbReference type="ARBA" id="ARBA00004496"/>
    </source>
</evidence>
<evidence type="ECO:0000256" key="6">
    <source>
        <dbReference type="ARBA" id="ARBA00022438"/>
    </source>
</evidence>
<evidence type="ECO:0000256" key="9">
    <source>
        <dbReference type="ARBA" id="ARBA00022801"/>
    </source>
</evidence>
<dbReference type="PIRSF" id="PIRSF006431">
    <property type="entry name" value="Pept_S33"/>
    <property type="match status" value="1"/>
</dbReference>
<evidence type="ECO:0000256" key="10">
    <source>
        <dbReference type="ARBA" id="ARBA00029605"/>
    </source>
</evidence>
<evidence type="ECO:0000256" key="1">
    <source>
        <dbReference type="ARBA" id="ARBA00001585"/>
    </source>
</evidence>
<dbReference type="PRINTS" id="PR00793">
    <property type="entry name" value="PROAMNOPTASE"/>
</dbReference>
<sequence length="323" mass="36529">MQIFYPEIKPYQRHQIAVEPPHELYVDESGNPDGIPVLFVHGGPGAGCGKYDRRFFDPEVYRIVLFDQRGAGRSRPHAELEGNTTQKLVEDIEVIRTTLGIDKWVLFGGSWGSTLSLVYAQTYPERVLGLILRGIFLCRREDLLWFYQEGASRLFPDYWDDFVAQIPEAERSDMIGAYYRQLIGDNQIQQMTAAKIWSGWEGRTATLKPCQDVVDSFTEPHRALSLARIEAHYFVNDAFLEHNQILRDAHKLAGIPGTIVHGRYDVICPLDNAYALHKAWPGSELQIIREAGHASREPGIVDALIRATDDLAKSLLHTGDQLA</sequence>
<dbReference type="EMBL" id="JAVDVX010000006">
    <property type="protein sequence ID" value="MDR7091230.1"/>
    <property type="molecule type" value="Genomic_DNA"/>
</dbReference>
<evidence type="ECO:0000313" key="14">
    <source>
        <dbReference type="EMBL" id="MDR7091230.1"/>
    </source>
</evidence>
<evidence type="ECO:0000256" key="7">
    <source>
        <dbReference type="ARBA" id="ARBA00022490"/>
    </source>
</evidence>
<organism evidence="14 15">
    <name type="scientific">Cellvibrio fibrivorans</name>
    <dbReference type="NCBI Taxonomy" id="126350"/>
    <lineage>
        <taxon>Bacteria</taxon>
        <taxon>Pseudomonadati</taxon>
        <taxon>Pseudomonadota</taxon>
        <taxon>Gammaproteobacteria</taxon>
        <taxon>Cellvibrionales</taxon>
        <taxon>Cellvibrionaceae</taxon>
        <taxon>Cellvibrio</taxon>
    </lineage>
</organism>
<gene>
    <name evidence="14" type="ORF">J2X05_003265</name>
</gene>
<keyword evidence="7 11" id="KW-0963">Cytoplasm</keyword>
<protein>
    <recommendedName>
        <fullName evidence="5 11">Proline iminopeptidase</fullName>
        <shortName evidence="11">PIP</shortName>
        <ecNumber evidence="4 11">3.4.11.5</ecNumber>
    </recommendedName>
    <alternativeName>
        <fullName evidence="10 11">Prolyl aminopeptidase</fullName>
    </alternativeName>
</protein>
<dbReference type="PRINTS" id="PR00111">
    <property type="entry name" value="ABHYDROLASE"/>
</dbReference>
<evidence type="ECO:0000256" key="4">
    <source>
        <dbReference type="ARBA" id="ARBA00012568"/>
    </source>
</evidence>
<reference evidence="14 15" key="1">
    <citation type="submission" date="2023-07" db="EMBL/GenBank/DDBJ databases">
        <title>Sorghum-associated microbial communities from plants grown in Nebraska, USA.</title>
        <authorList>
            <person name="Schachtman D."/>
        </authorList>
    </citation>
    <scope>NUCLEOTIDE SEQUENCE [LARGE SCALE GENOMIC DNA]</scope>
    <source>
        <strain evidence="14 15">BE190</strain>
    </source>
</reference>
<comment type="subcellular location">
    <subcellularLocation>
        <location evidence="2 11">Cytoplasm</location>
    </subcellularLocation>
</comment>
<dbReference type="NCBIfam" id="TIGR01249">
    <property type="entry name" value="pro_imino_pep_1"/>
    <property type="match status" value="1"/>
</dbReference>
<dbReference type="RefSeq" id="WP_310074315.1">
    <property type="nucleotide sequence ID" value="NZ_JAVDVX010000006.1"/>
</dbReference>
<dbReference type="Gene3D" id="3.40.50.1820">
    <property type="entry name" value="alpha/beta hydrolase"/>
    <property type="match status" value="1"/>
</dbReference>
<keyword evidence="6 11" id="KW-0031">Aminopeptidase</keyword>